<accession>A0A853BX87</accession>
<dbReference type="EMBL" id="JACCFP010000001">
    <property type="protein sequence ID" value="NYI99580.1"/>
    <property type="molecule type" value="Genomic_DNA"/>
</dbReference>
<proteinExistence type="predicted"/>
<dbReference type="Proteomes" id="UP000530424">
    <property type="component" value="Unassembled WGS sequence"/>
</dbReference>
<dbReference type="RefSeq" id="WP_179666212.1">
    <property type="nucleotide sequence ID" value="NZ_JACCFP010000001.1"/>
</dbReference>
<name>A0A853BX87_9ACTN</name>
<evidence type="ECO:0000313" key="1">
    <source>
        <dbReference type="EMBL" id="NYI99580.1"/>
    </source>
</evidence>
<keyword evidence="2" id="KW-1185">Reference proteome</keyword>
<organism evidence="1 2">
    <name type="scientific">Nocardioides thalensis</name>
    <dbReference type="NCBI Taxonomy" id="1914755"/>
    <lineage>
        <taxon>Bacteria</taxon>
        <taxon>Bacillati</taxon>
        <taxon>Actinomycetota</taxon>
        <taxon>Actinomycetes</taxon>
        <taxon>Propionibacteriales</taxon>
        <taxon>Nocardioidaceae</taxon>
        <taxon>Nocardioides</taxon>
    </lineage>
</organism>
<gene>
    <name evidence="1" type="ORF">HNR19_000279</name>
</gene>
<reference evidence="1 2" key="1">
    <citation type="submission" date="2020-07" db="EMBL/GenBank/DDBJ databases">
        <title>Sequencing the genomes of 1000 actinobacteria strains.</title>
        <authorList>
            <person name="Klenk H.-P."/>
        </authorList>
    </citation>
    <scope>NUCLEOTIDE SEQUENCE [LARGE SCALE GENOMIC DNA]</scope>
    <source>
        <strain evidence="1 2">DSM 103833</strain>
    </source>
</reference>
<protein>
    <submittedName>
        <fullName evidence="1">Phage-related protein</fullName>
    </submittedName>
</protein>
<evidence type="ECO:0000313" key="2">
    <source>
        <dbReference type="Proteomes" id="UP000530424"/>
    </source>
</evidence>
<sequence>MNELIDARSSIHAAKQLVEQISPGQASELADLQRATTDAVNRLLRVQATLTGAGL</sequence>
<comment type="caution">
    <text evidence="1">The sequence shown here is derived from an EMBL/GenBank/DDBJ whole genome shotgun (WGS) entry which is preliminary data.</text>
</comment>
<dbReference type="AlphaFoldDB" id="A0A853BX87"/>